<feature type="compositionally biased region" description="Low complexity" evidence="1">
    <location>
        <begin position="136"/>
        <end position="155"/>
    </location>
</feature>
<name>A0ABN9T084_9DINO</name>
<evidence type="ECO:0000313" key="3">
    <source>
        <dbReference type="Proteomes" id="UP001189429"/>
    </source>
</evidence>
<organism evidence="2 3">
    <name type="scientific">Prorocentrum cordatum</name>
    <dbReference type="NCBI Taxonomy" id="2364126"/>
    <lineage>
        <taxon>Eukaryota</taxon>
        <taxon>Sar</taxon>
        <taxon>Alveolata</taxon>
        <taxon>Dinophyceae</taxon>
        <taxon>Prorocentrales</taxon>
        <taxon>Prorocentraceae</taxon>
        <taxon>Prorocentrum</taxon>
    </lineage>
</organism>
<feature type="region of interest" description="Disordered" evidence="1">
    <location>
        <begin position="335"/>
        <end position="358"/>
    </location>
</feature>
<dbReference type="EMBL" id="CAUYUJ010014202">
    <property type="protein sequence ID" value="CAK0838147.1"/>
    <property type="molecule type" value="Genomic_DNA"/>
</dbReference>
<reference evidence="2" key="1">
    <citation type="submission" date="2023-10" db="EMBL/GenBank/DDBJ databases">
        <authorList>
            <person name="Chen Y."/>
            <person name="Shah S."/>
            <person name="Dougan E. K."/>
            <person name="Thang M."/>
            <person name="Chan C."/>
        </authorList>
    </citation>
    <scope>NUCLEOTIDE SEQUENCE [LARGE SCALE GENOMIC DNA]</scope>
</reference>
<comment type="caution">
    <text evidence="2">The sequence shown here is derived from an EMBL/GenBank/DDBJ whole genome shotgun (WGS) entry which is preliminary data.</text>
</comment>
<gene>
    <name evidence="2" type="ORF">PCOR1329_LOCUS34169</name>
</gene>
<feature type="region of interest" description="Disordered" evidence="1">
    <location>
        <begin position="253"/>
        <end position="285"/>
    </location>
</feature>
<dbReference type="Proteomes" id="UP001189429">
    <property type="component" value="Unassembled WGS sequence"/>
</dbReference>
<feature type="region of interest" description="Disordered" evidence="1">
    <location>
        <begin position="136"/>
        <end position="173"/>
    </location>
</feature>
<evidence type="ECO:0000256" key="1">
    <source>
        <dbReference type="SAM" id="MobiDB-lite"/>
    </source>
</evidence>
<keyword evidence="3" id="KW-1185">Reference proteome</keyword>
<accession>A0ABN9T084</accession>
<protein>
    <submittedName>
        <fullName evidence="2">Uncharacterized protein</fullName>
    </submittedName>
</protein>
<proteinExistence type="predicted"/>
<evidence type="ECO:0000313" key="2">
    <source>
        <dbReference type="EMBL" id="CAK0838147.1"/>
    </source>
</evidence>
<sequence length="358" mass="37646">MLVARALPAAQDSHTPEQKRRDLLQWYGAGVDSPALAEQPGGLPTYFIGGSDSELEEERAAPLEKPRPAFREGARGGVLPEGARAAVRAACREYLEGELPRLRRVQDAQASLEGQMQLLLSCWGMAPADAAAGAAAAAPPAPTSGAASAAAGGATVPEEACEGPLGRPQMGPATEAALGDLRTELCEVKRRLAATEIVQEVAPRQAVREPGAFEEEVRKVKVLVAAVGARFDKQMRSLERQVEDIRLDSGEAGARWPGRKLAPRGPAPDAERASEAGSLAGDTLAGSTAGCSSVLEGMSQEERDELKKIRMVVGAAGAMFSKDLRDLRAQVKDVREEMESLRSARGAARGGRGGRGRS</sequence>